<protein>
    <submittedName>
        <fullName evidence="1">Uncharacterized protein</fullName>
    </submittedName>
</protein>
<reference evidence="1 2" key="1">
    <citation type="submission" date="2021-08" db="EMBL/GenBank/DDBJ databases">
        <title>The genome sequence of Chitinophaga sp. B61.</title>
        <authorList>
            <person name="Zhang X."/>
        </authorList>
    </citation>
    <scope>NUCLEOTIDE SEQUENCE [LARGE SCALE GENOMIC DNA]</scope>
    <source>
        <strain evidence="1 2">B61</strain>
    </source>
</reference>
<evidence type="ECO:0000313" key="1">
    <source>
        <dbReference type="EMBL" id="MBW8683469.1"/>
    </source>
</evidence>
<organism evidence="1 2">
    <name type="scientific">Chitinophaga rhizophila</name>
    <dbReference type="NCBI Taxonomy" id="2866212"/>
    <lineage>
        <taxon>Bacteria</taxon>
        <taxon>Pseudomonadati</taxon>
        <taxon>Bacteroidota</taxon>
        <taxon>Chitinophagia</taxon>
        <taxon>Chitinophagales</taxon>
        <taxon>Chitinophagaceae</taxon>
        <taxon>Chitinophaga</taxon>
    </lineage>
</organism>
<accession>A0ABS7G762</accession>
<dbReference type="Proteomes" id="UP000812961">
    <property type="component" value="Unassembled WGS sequence"/>
</dbReference>
<proteinExistence type="predicted"/>
<keyword evidence="2" id="KW-1185">Reference proteome</keyword>
<gene>
    <name evidence="1" type="ORF">K1Y79_03905</name>
</gene>
<dbReference type="EMBL" id="JAICCF010000001">
    <property type="protein sequence ID" value="MBW8683469.1"/>
    <property type="molecule type" value="Genomic_DNA"/>
</dbReference>
<evidence type="ECO:0000313" key="2">
    <source>
        <dbReference type="Proteomes" id="UP000812961"/>
    </source>
</evidence>
<comment type="caution">
    <text evidence="1">The sequence shown here is derived from an EMBL/GenBank/DDBJ whole genome shotgun (WGS) entry which is preliminary data.</text>
</comment>
<sequence>MIKAKTLIFFIGAFSVCCITLGYKLTKRSEYYFKPGTTTLINGSIYYLSTTCIPDYYETTIGTPKLFYRSNTIIFGRCVLIYPTTTFATMGDTASKRR</sequence>
<dbReference type="RefSeq" id="WP_220248689.1">
    <property type="nucleotide sequence ID" value="NZ_JAICCF010000001.1"/>
</dbReference>
<name>A0ABS7G762_9BACT</name>